<dbReference type="InterPro" id="IPR035901">
    <property type="entry name" value="GIY-YIG_endonuc_sf"/>
</dbReference>
<comment type="similarity">
    <text evidence="1">Belongs to the UPF0213 family.</text>
</comment>
<dbReference type="InterPro" id="IPR050190">
    <property type="entry name" value="UPF0213_domain"/>
</dbReference>
<dbReference type="Pfam" id="PF01541">
    <property type="entry name" value="GIY-YIG"/>
    <property type="match status" value="1"/>
</dbReference>
<name>A0ABY5BP39_9LACO</name>
<protein>
    <submittedName>
        <fullName evidence="3">GIY-YIG nuclease family protein</fullName>
    </submittedName>
</protein>
<dbReference type="PANTHER" id="PTHR34477:SF1">
    <property type="entry name" value="UPF0213 PROTEIN YHBQ"/>
    <property type="match status" value="1"/>
</dbReference>
<sequence length="93" mass="10728">METNHFYFYVLLCNDGSFYGGFTTDVAKRLATHQAGKGAKYTKAHRPVSLLFAAEYPDRHTALQAEYSFKHQSRLQKEAFLQNQGISPQQWRL</sequence>
<evidence type="ECO:0000313" key="4">
    <source>
        <dbReference type="Proteomes" id="UP001056707"/>
    </source>
</evidence>
<dbReference type="EMBL" id="CP097116">
    <property type="protein sequence ID" value="USS85438.1"/>
    <property type="molecule type" value="Genomic_DNA"/>
</dbReference>
<evidence type="ECO:0000259" key="2">
    <source>
        <dbReference type="PROSITE" id="PS50164"/>
    </source>
</evidence>
<evidence type="ECO:0000313" key="3">
    <source>
        <dbReference type="EMBL" id="USS85438.1"/>
    </source>
</evidence>
<feature type="domain" description="GIY-YIG" evidence="2">
    <location>
        <begin position="4"/>
        <end position="79"/>
    </location>
</feature>
<accession>A0ABY5BP39</accession>
<dbReference type="CDD" id="cd10456">
    <property type="entry name" value="GIY-YIG_UPF0213"/>
    <property type="match status" value="1"/>
</dbReference>
<reference evidence="3" key="1">
    <citation type="submission" date="2022-05" db="EMBL/GenBank/DDBJ databases">
        <authorList>
            <person name="Oliphant S.A."/>
            <person name="Watson-Haigh N.S."/>
            <person name="Sumby K.M."/>
            <person name="Gardner J.M."/>
            <person name="Jiranek V."/>
        </authorList>
    </citation>
    <scope>NUCLEOTIDE SEQUENCE</scope>
    <source>
        <strain evidence="3">KI16_H9</strain>
    </source>
</reference>
<proteinExistence type="inferred from homology"/>
<dbReference type="PROSITE" id="PS50164">
    <property type="entry name" value="GIY_YIG"/>
    <property type="match status" value="1"/>
</dbReference>
<dbReference type="SUPFAM" id="SSF82771">
    <property type="entry name" value="GIY-YIG endonuclease"/>
    <property type="match status" value="1"/>
</dbReference>
<dbReference type="RefSeq" id="WP_252750333.1">
    <property type="nucleotide sequence ID" value="NZ_CP097116.1"/>
</dbReference>
<organism evidence="3 4">
    <name type="scientific">Fructilactobacillus myrtifloralis</name>
    <dbReference type="NCBI Taxonomy" id="2940301"/>
    <lineage>
        <taxon>Bacteria</taxon>
        <taxon>Bacillati</taxon>
        <taxon>Bacillota</taxon>
        <taxon>Bacilli</taxon>
        <taxon>Lactobacillales</taxon>
        <taxon>Lactobacillaceae</taxon>
        <taxon>Fructilactobacillus</taxon>
    </lineage>
</organism>
<keyword evidence="4" id="KW-1185">Reference proteome</keyword>
<gene>
    <name evidence="3" type="ORF">M3M35_01880</name>
</gene>
<evidence type="ECO:0000256" key="1">
    <source>
        <dbReference type="ARBA" id="ARBA00007435"/>
    </source>
</evidence>
<dbReference type="InterPro" id="IPR000305">
    <property type="entry name" value="GIY-YIG_endonuc"/>
</dbReference>
<dbReference type="Gene3D" id="3.40.1440.10">
    <property type="entry name" value="GIY-YIG endonuclease"/>
    <property type="match status" value="1"/>
</dbReference>
<dbReference type="PANTHER" id="PTHR34477">
    <property type="entry name" value="UPF0213 PROTEIN YHBQ"/>
    <property type="match status" value="1"/>
</dbReference>
<dbReference type="Proteomes" id="UP001056707">
    <property type="component" value="Chromosome"/>
</dbReference>